<evidence type="ECO:0008006" key="3">
    <source>
        <dbReference type="Google" id="ProtNLM"/>
    </source>
</evidence>
<dbReference type="SUPFAM" id="SSF49785">
    <property type="entry name" value="Galactose-binding domain-like"/>
    <property type="match status" value="1"/>
</dbReference>
<comment type="caution">
    <text evidence="1">The sequence shown here is derived from an EMBL/GenBank/DDBJ whole genome shotgun (WGS) entry which is preliminary data.</text>
</comment>
<dbReference type="InterPro" id="IPR008979">
    <property type="entry name" value="Galactose-bd-like_sf"/>
</dbReference>
<gene>
    <name evidence="1" type="ORF">ODALV1_LOCUS5398</name>
</gene>
<evidence type="ECO:0000313" key="2">
    <source>
        <dbReference type="Proteomes" id="UP001642540"/>
    </source>
</evidence>
<dbReference type="Gene3D" id="2.60.120.260">
    <property type="entry name" value="Galactose-binding domain-like"/>
    <property type="match status" value="1"/>
</dbReference>
<name>A0ABP1PYW6_9HEXA</name>
<sequence length="144" mass="16296">MSKSIIKEIQVYRVSSVLNNDRKLYGKKYLFDGKDETCWNSDGGSPQWIEFSFPDTKSVEQLIIQFQGGFAAKSCMLQAIFDSTEDPAGTGATNTYQFHPKDSNTSQTFAVHNLLPCKKFKLTFDSSYDFYGRIIIYNVDIIGS</sequence>
<organism evidence="1 2">
    <name type="scientific">Orchesella dallaii</name>
    <dbReference type="NCBI Taxonomy" id="48710"/>
    <lineage>
        <taxon>Eukaryota</taxon>
        <taxon>Metazoa</taxon>
        <taxon>Ecdysozoa</taxon>
        <taxon>Arthropoda</taxon>
        <taxon>Hexapoda</taxon>
        <taxon>Collembola</taxon>
        <taxon>Entomobryomorpha</taxon>
        <taxon>Entomobryoidea</taxon>
        <taxon>Orchesellidae</taxon>
        <taxon>Orchesellinae</taxon>
        <taxon>Orchesella</taxon>
    </lineage>
</organism>
<proteinExistence type="predicted"/>
<reference evidence="1 2" key="1">
    <citation type="submission" date="2024-08" db="EMBL/GenBank/DDBJ databases">
        <authorList>
            <person name="Cucini C."/>
            <person name="Frati F."/>
        </authorList>
    </citation>
    <scope>NUCLEOTIDE SEQUENCE [LARGE SCALE GENOMIC DNA]</scope>
</reference>
<accession>A0ABP1PYW6</accession>
<keyword evidence="2" id="KW-1185">Reference proteome</keyword>
<dbReference type="EMBL" id="CAXLJM020000016">
    <property type="protein sequence ID" value="CAL8083115.1"/>
    <property type="molecule type" value="Genomic_DNA"/>
</dbReference>
<protein>
    <recommendedName>
        <fullName evidence="3">Nuclear receptor 2C2-associated protein</fullName>
    </recommendedName>
</protein>
<dbReference type="Proteomes" id="UP001642540">
    <property type="component" value="Unassembled WGS sequence"/>
</dbReference>
<evidence type="ECO:0000313" key="1">
    <source>
        <dbReference type="EMBL" id="CAL8083115.1"/>
    </source>
</evidence>